<name>A0ABS2GLA2_9FIRM</name>
<evidence type="ECO:0000313" key="3">
    <source>
        <dbReference type="Proteomes" id="UP000724149"/>
    </source>
</evidence>
<dbReference type="Pfam" id="PF17032">
    <property type="entry name" value="Zn_ribbon_15"/>
    <property type="match status" value="1"/>
</dbReference>
<comment type="caution">
    <text evidence="2">The sequence shown here is derived from an EMBL/GenBank/DDBJ whole genome shotgun (WGS) entry which is preliminary data.</text>
</comment>
<sequence>MFFIGGAGNGSKDLGRRTNQVCPGCGSRLGMQLIRTNGYIHLFFVPVFRYDIHYFLICPNCGKTYEVSREDGRRLEHQPDFALPPDHLIPTGNRPIAQTRFCPSCGSETGPGDRFCRRCGHPL</sequence>
<dbReference type="RefSeq" id="WP_204720455.1">
    <property type="nucleotide sequence ID" value="NZ_JACSNR010000004.1"/>
</dbReference>
<feature type="domain" description="Zinc-ribbon 15" evidence="1">
    <location>
        <begin position="21"/>
        <end position="120"/>
    </location>
</feature>
<reference evidence="2 3" key="1">
    <citation type="journal article" date="2021" name="Sci. Rep.">
        <title>The distribution of antibiotic resistance genes in chicken gut microbiota commensals.</title>
        <authorList>
            <person name="Juricova H."/>
            <person name="Matiasovicova J."/>
            <person name="Kubasova T."/>
            <person name="Cejkova D."/>
            <person name="Rychlik I."/>
        </authorList>
    </citation>
    <scope>NUCLEOTIDE SEQUENCE [LARGE SCALE GENOMIC DNA]</scope>
    <source>
        <strain evidence="2 3">An564</strain>
    </source>
</reference>
<accession>A0ABS2GLA2</accession>
<dbReference type="Proteomes" id="UP000724149">
    <property type="component" value="Unassembled WGS sequence"/>
</dbReference>
<evidence type="ECO:0000313" key="2">
    <source>
        <dbReference type="EMBL" id="MBM6923177.1"/>
    </source>
</evidence>
<organism evidence="2 3">
    <name type="scientific">Hydrogenoanaerobacterium saccharovorans</name>
    <dbReference type="NCBI Taxonomy" id="474960"/>
    <lineage>
        <taxon>Bacteria</taxon>
        <taxon>Bacillati</taxon>
        <taxon>Bacillota</taxon>
        <taxon>Clostridia</taxon>
        <taxon>Eubacteriales</taxon>
        <taxon>Oscillospiraceae</taxon>
        <taxon>Hydrogenoanaerobacterium</taxon>
    </lineage>
</organism>
<keyword evidence="3" id="KW-1185">Reference proteome</keyword>
<gene>
    <name evidence="2" type="ORF">H9X81_05665</name>
</gene>
<dbReference type="InterPro" id="IPR031493">
    <property type="entry name" value="Zinc_ribbon_15"/>
</dbReference>
<protein>
    <submittedName>
        <fullName evidence="2">Zinc ribbon domain-containing protein</fullName>
    </submittedName>
</protein>
<dbReference type="EMBL" id="JACSNR010000004">
    <property type="protein sequence ID" value="MBM6923177.1"/>
    <property type="molecule type" value="Genomic_DNA"/>
</dbReference>
<evidence type="ECO:0000259" key="1">
    <source>
        <dbReference type="Pfam" id="PF17032"/>
    </source>
</evidence>
<proteinExistence type="predicted"/>